<protein>
    <submittedName>
        <fullName evidence="1">Predicted protein</fullName>
    </submittedName>
</protein>
<proteinExistence type="predicted"/>
<dbReference type="EMBL" id="GG738850">
    <property type="protein sequence ID" value="EFC48618.1"/>
    <property type="molecule type" value="Genomic_DNA"/>
</dbReference>
<dbReference type="GeneID" id="8852472"/>
<dbReference type="KEGG" id="ngr:NAEGRDRAFT_63319"/>
<gene>
    <name evidence="1" type="ORF">NAEGRDRAFT_63319</name>
</gene>
<evidence type="ECO:0000313" key="2">
    <source>
        <dbReference type="Proteomes" id="UP000006671"/>
    </source>
</evidence>
<name>D2V3D5_NAEGR</name>
<dbReference type="VEuPathDB" id="AmoebaDB:NAEGRDRAFT_63319"/>
<organism evidence="2">
    <name type="scientific">Naegleria gruberi</name>
    <name type="common">Amoeba</name>
    <dbReference type="NCBI Taxonomy" id="5762"/>
    <lineage>
        <taxon>Eukaryota</taxon>
        <taxon>Discoba</taxon>
        <taxon>Heterolobosea</taxon>
        <taxon>Tetramitia</taxon>
        <taxon>Eutetramitia</taxon>
        <taxon>Vahlkampfiidae</taxon>
        <taxon>Naegleria</taxon>
    </lineage>
</organism>
<sequence>MFKTKVIGNQCSTFYKIGSQQQCINNNSINRKFTTSFKTLDHSYNLTKLFPIYNPNNFNNTTKSTTTPATSNSTNTPIQQTIGSGSGEKIVFNQFQKQKNSTPKKLNKSLSKFNSLSIITKHTVTFNEVKDGKDDSKLVPQISAGTPILRINHDPISDVIDLNKLGSSMNTIKASNKIQHYRLHAIIYNWHNVIECLNFESKLQNTFTLKQLMNKLANVLSNPNSDFYLGKESKETNTILNEGKTLHFAFLSREIIECISSINNPLYREMISNFSTDSDIIKSTNYDIVYKLDDELLKKHDIKI</sequence>
<keyword evidence="2" id="KW-1185">Reference proteome</keyword>
<reference evidence="1 2" key="1">
    <citation type="journal article" date="2010" name="Cell">
        <title>The genome of Naegleria gruberi illuminates early eukaryotic versatility.</title>
        <authorList>
            <person name="Fritz-Laylin L.K."/>
            <person name="Prochnik S.E."/>
            <person name="Ginger M.L."/>
            <person name="Dacks J.B."/>
            <person name="Carpenter M.L."/>
            <person name="Field M.C."/>
            <person name="Kuo A."/>
            <person name="Paredez A."/>
            <person name="Chapman J."/>
            <person name="Pham J."/>
            <person name="Shu S."/>
            <person name="Neupane R."/>
            <person name="Cipriano M."/>
            <person name="Mancuso J."/>
            <person name="Tu H."/>
            <person name="Salamov A."/>
            <person name="Lindquist E."/>
            <person name="Shapiro H."/>
            <person name="Lucas S."/>
            <person name="Grigoriev I.V."/>
            <person name="Cande W.Z."/>
            <person name="Fulton C."/>
            <person name="Rokhsar D.S."/>
            <person name="Dawson S.C."/>
        </authorList>
    </citation>
    <scope>NUCLEOTIDE SEQUENCE [LARGE SCALE GENOMIC DNA]</scope>
    <source>
        <strain evidence="1 2">NEG-M</strain>
    </source>
</reference>
<dbReference type="OrthoDB" id="10392974at2759"/>
<evidence type="ECO:0000313" key="1">
    <source>
        <dbReference type="EMBL" id="EFC48618.1"/>
    </source>
</evidence>
<dbReference type="AlphaFoldDB" id="D2V3D5"/>
<accession>D2V3D5</accession>
<dbReference type="RefSeq" id="XP_002681362.1">
    <property type="nucleotide sequence ID" value="XM_002681316.1"/>
</dbReference>
<dbReference type="Proteomes" id="UP000006671">
    <property type="component" value="Unassembled WGS sequence"/>
</dbReference>
<dbReference type="InParanoid" id="D2V3D5"/>
<dbReference type="OMA" id="LHAIIYN"/>